<dbReference type="Proteomes" id="UP000542720">
    <property type="component" value="Unassembled WGS sequence"/>
</dbReference>
<sequence length="70" mass="8326">MRTIVSREPWWAKPPLPGEEEMHLDWGYLVLYDDGQFEFDPQRPSDEEIRNRKGCRVHHSEPEPSARSSF</sequence>
<protein>
    <submittedName>
        <fullName evidence="2">Uncharacterized protein</fullName>
    </submittedName>
</protein>
<feature type="region of interest" description="Disordered" evidence="1">
    <location>
        <begin position="40"/>
        <end position="70"/>
    </location>
</feature>
<proteinExistence type="predicted"/>
<organism evidence="2 3">
    <name type="scientific">Aquipseudomonas ullengensis</name>
    <dbReference type="NCBI Taxonomy" id="2759166"/>
    <lineage>
        <taxon>Bacteria</taxon>
        <taxon>Pseudomonadati</taxon>
        <taxon>Pseudomonadota</taxon>
        <taxon>Gammaproteobacteria</taxon>
        <taxon>Pseudomonadales</taxon>
        <taxon>Pseudomonadaceae</taxon>
        <taxon>Aquipseudomonas</taxon>
    </lineage>
</organism>
<evidence type="ECO:0000256" key="1">
    <source>
        <dbReference type="SAM" id="MobiDB-lite"/>
    </source>
</evidence>
<dbReference type="AlphaFoldDB" id="A0A7W4LHZ4"/>
<accession>A0A7W4LHZ4</accession>
<reference evidence="2 3" key="1">
    <citation type="submission" date="2020-08" db="EMBL/GenBank/DDBJ databases">
        <authorList>
            <person name="Kim C.M."/>
        </authorList>
    </citation>
    <scope>NUCLEOTIDE SEQUENCE [LARGE SCALE GENOMIC DNA]</scope>
    <source>
        <strain evidence="2 3">UL070</strain>
    </source>
</reference>
<evidence type="ECO:0000313" key="2">
    <source>
        <dbReference type="EMBL" id="MBB2493523.1"/>
    </source>
</evidence>
<name>A0A7W4LHZ4_9GAMM</name>
<keyword evidence="3" id="KW-1185">Reference proteome</keyword>
<feature type="compositionally biased region" description="Basic and acidic residues" evidence="1">
    <location>
        <begin position="40"/>
        <end position="51"/>
    </location>
</feature>
<comment type="caution">
    <text evidence="2">The sequence shown here is derived from an EMBL/GenBank/DDBJ whole genome shotgun (WGS) entry which is preliminary data.</text>
</comment>
<evidence type="ECO:0000313" key="3">
    <source>
        <dbReference type="Proteomes" id="UP000542720"/>
    </source>
</evidence>
<dbReference type="RefSeq" id="WP_183087105.1">
    <property type="nucleotide sequence ID" value="NZ_JACJUD010000001.1"/>
</dbReference>
<gene>
    <name evidence="2" type="ORF">H3H51_00750</name>
</gene>
<dbReference type="EMBL" id="JACJUD010000001">
    <property type="protein sequence ID" value="MBB2493523.1"/>
    <property type="molecule type" value="Genomic_DNA"/>
</dbReference>